<dbReference type="Pfam" id="PF14091">
    <property type="entry name" value="DUF4269"/>
    <property type="match status" value="1"/>
</dbReference>
<keyword evidence="2" id="KW-1185">Reference proteome</keyword>
<dbReference type="InterPro" id="IPR025365">
    <property type="entry name" value="DUF4269"/>
</dbReference>
<dbReference type="Proteomes" id="UP000501891">
    <property type="component" value="Chromosome"/>
</dbReference>
<sequence length="197" mass="21240">MSPRLDTIRARLRDPSWMAGGSGAQRQAWAVLSRHRLLERLAPWPARLAGTFPLDLGVEGSDLDLLVEVTDLDAAAATLDQVFGADSNYARVHGTFTDGPAEVASFTLDGLTVEIFAQAWPVERQMGWLHLLAEARLLHARPDAAEPLRALKRSGLKTEPAFACLFGLCGDPYAALAALAEAPDDLLDSIAAEPFQP</sequence>
<organism evidence="1 2">
    <name type="scientific">Aerophototrophica crusticola</name>
    <dbReference type="NCBI Taxonomy" id="1709002"/>
    <lineage>
        <taxon>Bacteria</taxon>
        <taxon>Pseudomonadati</taxon>
        <taxon>Pseudomonadota</taxon>
        <taxon>Alphaproteobacteria</taxon>
        <taxon>Rhodospirillales</taxon>
        <taxon>Rhodospirillaceae</taxon>
        <taxon>Aerophototrophica</taxon>
    </lineage>
</organism>
<gene>
    <name evidence="1" type="ORF">HHL28_16525</name>
</gene>
<dbReference type="KEGG" id="acru:HHL28_16525"/>
<reference evidence="1" key="1">
    <citation type="submission" date="2020-04" db="EMBL/GenBank/DDBJ databases">
        <title>A desert anoxygenic phototrophic bacterium fixes CO2 using RubisCO under aerobic conditions.</title>
        <authorList>
            <person name="Tang K."/>
        </authorList>
    </citation>
    <scope>NUCLEOTIDE SEQUENCE [LARGE SCALE GENOMIC DNA]</scope>
    <source>
        <strain evidence="1">MIMtkB3</strain>
    </source>
</reference>
<protein>
    <submittedName>
        <fullName evidence="1">DUF4269 domain-containing protein</fullName>
    </submittedName>
</protein>
<proteinExistence type="predicted"/>
<dbReference type="AlphaFoldDB" id="A0A858R9X0"/>
<dbReference type="EMBL" id="CP051775">
    <property type="protein sequence ID" value="QJE74459.1"/>
    <property type="molecule type" value="Genomic_DNA"/>
</dbReference>
<name>A0A858R9X0_9PROT</name>
<accession>A0A858R9X0</accession>
<evidence type="ECO:0000313" key="1">
    <source>
        <dbReference type="EMBL" id="QJE74459.1"/>
    </source>
</evidence>
<evidence type="ECO:0000313" key="2">
    <source>
        <dbReference type="Proteomes" id="UP000501891"/>
    </source>
</evidence>